<comment type="caution">
    <text evidence="1">The sequence shown here is derived from an EMBL/GenBank/DDBJ whole genome shotgun (WGS) entry which is preliminary data.</text>
</comment>
<dbReference type="Proteomes" id="UP000887013">
    <property type="component" value="Unassembled WGS sequence"/>
</dbReference>
<name>A0A8X6TNX1_NEPPI</name>
<protein>
    <submittedName>
        <fullName evidence="1">Uncharacterized protein</fullName>
    </submittedName>
</protein>
<reference evidence="1" key="1">
    <citation type="submission" date="2020-08" db="EMBL/GenBank/DDBJ databases">
        <title>Multicomponent nature underlies the extraordinary mechanical properties of spider dragline silk.</title>
        <authorList>
            <person name="Kono N."/>
            <person name="Nakamura H."/>
            <person name="Mori M."/>
            <person name="Yoshida Y."/>
            <person name="Ohtoshi R."/>
            <person name="Malay A.D."/>
            <person name="Moran D.A.P."/>
            <person name="Tomita M."/>
            <person name="Numata K."/>
            <person name="Arakawa K."/>
        </authorList>
    </citation>
    <scope>NUCLEOTIDE SEQUENCE</scope>
</reference>
<gene>
    <name evidence="1" type="ORF">NPIL_504741</name>
</gene>
<keyword evidence="2" id="KW-1185">Reference proteome</keyword>
<evidence type="ECO:0000313" key="2">
    <source>
        <dbReference type="Proteomes" id="UP000887013"/>
    </source>
</evidence>
<proteinExistence type="predicted"/>
<evidence type="ECO:0000313" key="1">
    <source>
        <dbReference type="EMBL" id="GFT31083.1"/>
    </source>
</evidence>
<dbReference type="AlphaFoldDB" id="A0A8X6TNX1"/>
<sequence length="104" mass="11217">MLDHLVLGQCQQVEIMKRSDLSPVCCRAGVILGCPYSQGQAMSSGWSTSCGPVNRRSQIDNVRHGLVVGLAPRCQMGLSRIRPVSIHDLELSTSANQPQIGFPA</sequence>
<organism evidence="1 2">
    <name type="scientific">Nephila pilipes</name>
    <name type="common">Giant wood spider</name>
    <name type="synonym">Nephila maculata</name>
    <dbReference type="NCBI Taxonomy" id="299642"/>
    <lineage>
        <taxon>Eukaryota</taxon>
        <taxon>Metazoa</taxon>
        <taxon>Ecdysozoa</taxon>
        <taxon>Arthropoda</taxon>
        <taxon>Chelicerata</taxon>
        <taxon>Arachnida</taxon>
        <taxon>Araneae</taxon>
        <taxon>Araneomorphae</taxon>
        <taxon>Entelegynae</taxon>
        <taxon>Araneoidea</taxon>
        <taxon>Nephilidae</taxon>
        <taxon>Nephila</taxon>
    </lineage>
</organism>
<accession>A0A8X6TNX1</accession>
<dbReference type="EMBL" id="BMAW01012922">
    <property type="protein sequence ID" value="GFT31083.1"/>
    <property type="molecule type" value="Genomic_DNA"/>
</dbReference>